<dbReference type="InterPro" id="IPR000847">
    <property type="entry name" value="LysR_HTH_N"/>
</dbReference>
<dbReference type="Pfam" id="PF03466">
    <property type="entry name" value="LysR_substrate"/>
    <property type="match status" value="1"/>
</dbReference>
<name>A0A9D2A7Y4_9MICC</name>
<reference evidence="6" key="2">
    <citation type="submission" date="2021-04" db="EMBL/GenBank/DDBJ databases">
        <authorList>
            <person name="Gilroy R."/>
        </authorList>
    </citation>
    <scope>NUCLEOTIDE SEQUENCE</scope>
    <source>
        <strain evidence="6">ChiHejej3B27-3195</strain>
    </source>
</reference>
<sequence length="306" mass="34058">MLNPQRLAILVHVVETGSVSAAADELGYTPSAVSQQLKKLESETSQPLLRRHARGIVPTDAGHLLVSHARKVLRQLDAAASDLKDLAEGHRGSLAVGAFPTISASFLPEVIDIFKHRYPAIDLSLKSGRFDMLLEDLERGYSNISLLWEYPWDPVKVDGVRVDELFKESYVVLVSAEHPLADRKQIRLEELKDESWIVRANRHPIVEVLDRVVEGAGFRPMIALYANDYQEVQAMVSVGIGVAMAPRSAVAIQHPGVRALSLGRQTPVRNVLVAQREERVHSAAEVAFRAILFEVARERRKLFDTE</sequence>
<keyword evidence="3" id="KW-0238">DNA-binding</keyword>
<dbReference type="EMBL" id="DXGD01000213">
    <property type="protein sequence ID" value="HIW99651.1"/>
    <property type="molecule type" value="Genomic_DNA"/>
</dbReference>
<accession>A0A9D2A7Y4</accession>
<evidence type="ECO:0000256" key="3">
    <source>
        <dbReference type="ARBA" id="ARBA00023125"/>
    </source>
</evidence>
<dbReference type="CDD" id="cd08423">
    <property type="entry name" value="PBP2_LTTR_like_6"/>
    <property type="match status" value="1"/>
</dbReference>
<evidence type="ECO:0000256" key="1">
    <source>
        <dbReference type="ARBA" id="ARBA00009437"/>
    </source>
</evidence>
<dbReference type="FunFam" id="1.10.10.10:FF:000001">
    <property type="entry name" value="LysR family transcriptional regulator"/>
    <property type="match status" value="1"/>
</dbReference>
<dbReference type="PANTHER" id="PTHR30346">
    <property type="entry name" value="TRANSCRIPTIONAL DUAL REGULATOR HCAR-RELATED"/>
    <property type="match status" value="1"/>
</dbReference>
<dbReference type="SUPFAM" id="SSF46785">
    <property type="entry name" value="Winged helix' DNA-binding domain"/>
    <property type="match status" value="1"/>
</dbReference>
<evidence type="ECO:0000259" key="5">
    <source>
        <dbReference type="PROSITE" id="PS50931"/>
    </source>
</evidence>
<evidence type="ECO:0000313" key="7">
    <source>
        <dbReference type="Proteomes" id="UP000824151"/>
    </source>
</evidence>
<dbReference type="Proteomes" id="UP000824151">
    <property type="component" value="Unassembled WGS sequence"/>
</dbReference>
<dbReference type="AlphaFoldDB" id="A0A9D2A7Y4"/>
<keyword evidence="2" id="KW-0805">Transcription regulation</keyword>
<proteinExistence type="inferred from homology"/>
<dbReference type="GO" id="GO:0003700">
    <property type="term" value="F:DNA-binding transcription factor activity"/>
    <property type="evidence" value="ECO:0007669"/>
    <property type="project" value="InterPro"/>
</dbReference>
<evidence type="ECO:0000256" key="2">
    <source>
        <dbReference type="ARBA" id="ARBA00023015"/>
    </source>
</evidence>
<dbReference type="InterPro" id="IPR036388">
    <property type="entry name" value="WH-like_DNA-bd_sf"/>
</dbReference>
<dbReference type="GO" id="GO:0032993">
    <property type="term" value="C:protein-DNA complex"/>
    <property type="evidence" value="ECO:0007669"/>
    <property type="project" value="TreeGrafter"/>
</dbReference>
<dbReference type="Pfam" id="PF00126">
    <property type="entry name" value="HTH_1"/>
    <property type="match status" value="1"/>
</dbReference>
<keyword evidence="4" id="KW-0804">Transcription</keyword>
<dbReference type="PANTHER" id="PTHR30346:SF29">
    <property type="entry name" value="LYSR SUBSTRATE-BINDING"/>
    <property type="match status" value="1"/>
</dbReference>
<dbReference type="InterPro" id="IPR036390">
    <property type="entry name" value="WH_DNA-bd_sf"/>
</dbReference>
<comment type="caution">
    <text evidence="6">The sequence shown here is derived from an EMBL/GenBank/DDBJ whole genome shotgun (WGS) entry which is preliminary data.</text>
</comment>
<comment type="similarity">
    <text evidence="1">Belongs to the LysR transcriptional regulatory family.</text>
</comment>
<gene>
    <name evidence="6" type="ORF">H9871_05865</name>
</gene>
<organism evidence="6 7">
    <name type="scientific">Candidatus Nesterenkonia stercoripullorum</name>
    <dbReference type="NCBI Taxonomy" id="2838701"/>
    <lineage>
        <taxon>Bacteria</taxon>
        <taxon>Bacillati</taxon>
        <taxon>Actinomycetota</taxon>
        <taxon>Actinomycetes</taxon>
        <taxon>Micrococcales</taxon>
        <taxon>Micrococcaceae</taxon>
        <taxon>Nesterenkonia</taxon>
    </lineage>
</organism>
<evidence type="ECO:0000256" key="4">
    <source>
        <dbReference type="ARBA" id="ARBA00023163"/>
    </source>
</evidence>
<protein>
    <submittedName>
        <fullName evidence="6">LysR family transcriptional regulator</fullName>
    </submittedName>
</protein>
<dbReference type="InterPro" id="IPR005119">
    <property type="entry name" value="LysR_subst-bd"/>
</dbReference>
<dbReference type="GO" id="GO:0003677">
    <property type="term" value="F:DNA binding"/>
    <property type="evidence" value="ECO:0007669"/>
    <property type="project" value="UniProtKB-KW"/>
</dbReference>
<dbReference type="Gene3D" id="3.40.190.290">
    <property type="match status" value="1"/>
</dbReference>
<dbReference type="PROSITE" id="PS50931">
    <property type="entry name" value="HTH_LYSR"/>
    <property type="match status" value="1"/>
</dbReference>
<reference evidence="6" key="1">
    <citation type="journal article" date="2021" name="PeerJ">
        <title>Extensive microbial diversity within the chicken gut microbiome revealed by metagenomics and culture.</title>
        <authorList>
            <person name="Gilroy R."/>
            <person name="Ravi A."/>
            <person name="Getino M."/>
            <person name="Pursley I."/>
            <person name="Horton D.L."/>
            <person name="Alikhan N.F."/>
            <person name="Baker D."/>
            <person name="Gharbi K."/>
            <person name="Hall N."/>
            <person name="Watson M."/>
            <person name="Adriaenssens E.M."/>
            <person name="Foster-Nyarko E."/>
            <person name="Jarju S."/>
            <person name="Secka A."/>
            <person name="Antonio M."/>
            <person name="Oren A."/>
            <person name="Chaudhuri R.R."/>
            <person name="La Ragione R."/>
            <person name="Hildebrand F."/>
            <person name="Pallen M.J."/>
        </authorList>
    </citation>
    <scope>NUCLEOTIDE SEQUENCE</scope>
    <source>
        <strain evidence="6">ChiHejej3B27-3195</strain>
    </source>
</reference>
<dbReference type="Gene3D" id="1.10.10.10">
    <property type="entry name" value="Winged helix-like DNA-binding domain superfamily/Winged helix DNA-binding domain"/>
    <property type="match status" value="1"/>
</dbReference>
<dbReference type="SUPFAM" id="SSF53850">
    <property type="entry name" value="Periplasmic binding protein-like II"/>
    <property type="match status" value="1"/>
</dbReference>
<feature type="domain" description="HTH lysR-type" evidence="5">
    <location>
        <begin position="2"/>
        <end position="59"/>
    </location>
</feature>
<evidence type="ECO:0000313" key="6">
    <source>
        <dbReference type="EMBL" id="HIW99651.1"/>
    </source>
</evidence>